<keyword evidence="3" id="KW-1185">Reference proteome</keyword>
<sequence length="163" mass="18282">MLYVLVGAIGLGSGGFSVAQAAWIIDIWRQEAAPFILTINFAYSSGTLIPPLILGPYLKGKTEETDGTAKFPYEFNLQIPFTIGGAIACFAIIIQAFLYVFVFRQSNSSMLAFIKPWKYARHSSFRHSPIFRKLVCLRRKGLISHSDCKWDLPLGGCLEFYLF</sequence>
<feature type="transmembrane region" description="Helical" evidence="1">
    <location>
        <begin position="79"/>
        <end position="102"/>
    </location>
</feature>
<keyword evidence="1" id="KW-0472">Membrane</keyword>
<evidence type="ECO:0008006" key="4">
    <source>
        <dbReference type="Google" id="ProtNLM"/>
    </source>
</evidence>
<accession>A0A8J2JYQ2</accession>
<reference evidence="2" key="1">
    <citation type="submission" date="2021-06" db="EMBL/GenBank/DDBJ databases">
        <authorList>
            <person name="Hodson N. C."/>
            <person name="Mongue J. A."/>
            <person name="Jaron S. K."/>
        </authorList>
    </citation>
    <scope>NUCLEOTIDE SEQUENCE</scope>
</reference>
<organism evidence="2 3">
    <name type="scientific">Allacma fusca</name>
    <dbReference type="NCBI Taxonomy" id="39272"/>
    <lineage>
        <taxon>Eukaryota</taxon>
        <taxon>Metazoa</taxon>
        <taxon>Ecdysozoa</taxon>
        <taxon>Arthropoda</taxon>
        <taxon>Hexapoda</taxon>
        <taxon>Collembola</taxon>
        <taxon>Symphypleona</taxon>
        <taxon>Sminthuridae</taxon>
        <taxon>Allacma</taxon>
    </lineage>
</organism>
<evidence type="ECO:0000313" key="3">
    <source>
        <dbReference type="Proteomes" id="UP000708208"/>
    </source>
</evidence>
<name>A0A8J2JYQ2_9HEXA</name>
<dbReference type="EMBL" id="CAJVCH010042371">
    <property type="protein sequence ID" value="CAG7716948.1"/>
    <property type="molecule type" value="Genomic_DNA"/>
</dbReference>
<evidence type="ECO:0000256" key="1">
    <source>
        <dbReference type="SAM" id="Phobius"/>
    </source>
</evidence>
<evidence type="ECO:0000313" key="2">
    <source>
        <dbReference type="EMBL" id="CAG7716948.1"/>
    </source>
</evidence>
<dbReference type="AlphaFoldDB" id="A0A8J2JYQ2"/>
<keyword evidence="1" id="KW-0812">Transmembrane</keyword>
<gene>
    <name evidence="2" type="ORF">AFUS01_LOCUS6431</name>
</gene>
<keyword evidence="1" id="KW-1133">Transmembrane helix</keyword>
<dbReference type="OrthoDB" id="6512734at2759"/>
<proteinExistence type="predicted"/>
<dbReference type="Proteomes" id="UP000708208">
    <property type="component" value="Unassembled WGS sequence"/>
</dbReference>
<protein>
    <recommendedName>
        <fullName evidence="4">Nodulin-like domain-containing protein</fullName>
    </recommendedName>
</protein>
<comment type="caution">
    <text evidence="2">The sequence shown here is derived from an EMBL/GenBank/DDBJ whole genome shotgun (WGS) entry which is preliminary data.</text>
</comment>